<feature type="domain" description="Transcription factor IIIC 90kDa subunit N-terminal" evidence="2">
    <location>
        <begin position="39"/>
        <end position="200"/>
    </location>
</feature>
<dbReference type="PANTHER" id="PTHR15496">
    <property type="entry name" value="GENERAL TRANSCRIPTION FACTOR 3C POLYPEPTIDE 4 FAMILY"/>
    <property type="match status" value="1"/>
</dbReference>
<feature type="compositionally biased region" description="Low complexity" evidence="1">
    <location>
        <begin position="211"/>
        <end position="226"/>
    </location>
</feature>
<protein>
    <submittedName>
        <fullName evidence="4">Glycosylphosphatidylinositol anchor biosynthesis</fullName>
    </submittedName>
</protein>
<gene>
    <name evidence="4" type="primary">GPI8_1</name>
    <name evidence="4" type="ORF">Sste5346_009496</name>
</gene>
<comment type="caution">
    <text evidence="4">The sequence shown here is derived from an EMBL/GenBank/DDBJ whole genome shotgun (WGS) entry which is preliminary data.</text>
</comment>
<dbReference type="EMBL" id="JAWCUI010000090">
    <property type="protein sequence ID" value="KAL1888540.1"/>
    <property type="molecule type" value="Genomic_DNA"/>
</dbReference>
<dbReference type="PANTHER" id="PTHR15496:SF2">
    <property type="entry name" value="GENERAL TRANSCRIPTION FACTOR 3C POLYPEPTIDE 4"/>
    <property type="match status" value="1"/>
</dbReference>
<keyword evidence="5" id="KW-1185">Reference proteome</keyword>
<evidence type="ECO:0000313" key="4">
    <source>
        <dbReference type="EMBL" id="KAL1888540.1"/>
    </source>
</evidence>
<proteinExistence type="predicted"/>
<feature type="domain" description="Transcription factor IIIC 90kDa subunit N-terminal" evidence="2">
    <location>
        <begin position="254"/>
        <end position="617"/>
    </location>
</feature>
<organism evidence="4 5">
    <name type="scientific">Sporothrix stenoceras</name>
    <dbReference type="NCBI Taxonomy" id="5173"/>
    <lineage>
        <taxon>Eukaryota</taxon>
        <taxon>Fungi</taxon>
        <taxon>Dikarya</taxon>
        <taxon>Ascomycota</taxon>
        <taxon>Pezizomycotina</taxon>
        <taxon>Sordariomycetes</taxon>
        <taxon>Sordariomycetidae</taxon>
        <taxon>Ophiostomatales</taxon>
        <taxon>Ophiostomataceae</taxon>
        <taxon>Sporothrix</taxon>
    </lineage>
</organism>
<evidence type="ECO:0000313" key="5">
    <source>
        <dbReference type="Proteomes" id="UP001583186"/>
    </source>
</evidence>
<dbReference type="InterPro" id="IPR044230">
    <property type="entry name" value="GTF3C4"/>
</dbReference>
<sequence>MPDFDMDAAGPSVRHRPRPLDLVPIDMDAAPYVVNALDWSADGGLAAATVDSVHIFTPQFQTASGNTMPIFDGRVTDGGSPPEEEIDGPVDSQFATETGARKQFGASSRRILVGYPRLDHTINMPLFDEWHLDHPTNGGGSSHGQWQADHPNISAGSGSISGSGSSMNSIVSIAWSPSGVGRNERCILGVLTASGMLIIYGEPLDGGESDGTTTNGSRNNVSGSRSSYDTSRWEVLFAVGERLAVPGQKKPGECILSFTWSGECETLEDDRLPPSEGQRRTETKALLVYQNDKKDIVVLDVGHSRHGDGRTTWKVSEAQRIKEATGVHTLPPGFSLMTDPNYVPHLTPFGLRCSPWMVEKVPVGDDRPPETILTCVVGYTASHYVGFRRLSLVLRPSVGSGERTITLDKHDTAGFCTFMSTNAILRFEDGLWSVDDDMHTGVPKKRSKCRAVVATPMEVVSYEFEFAARDPNLPVRVSGVPTDHIFGTEGECAATNPAPTQWHTNPISGLIVHPPDTRNADNGPFYSFVRRDATSIATDWHDAFSVGQDRPEWVNVIERKVTRLDGESAPDQAADAAAQSLETNTLASQDRLHVRTWGLTQAPGGLPGAGGITAVLMNECTIGDRQSGRTQRGCQILFGVQRQQPSDAASDTEPANMFASRYERPAATTEAAVWTYMYGGGPEVVSRTVGSTREGIVASQKCSICTSSIKERDEMMICTDGHSFDKCTGTGLAIQKPNVSRVCGVCGRKTLVPSALDEILTLSGIDDTNKGELYGRLLDKVCGLCGGKFFGK</sequence>
<dbReference type="Pfam" id="PF12657">
    <property type="entry name" value="TFIIIC_delta"/>
    <property type="match status" value="2"/>
</dbReference>
<evidence type="ECO:0000256" key="1">
    <source>
        <dbReference type="SAM" id="MobiDB-lite"/>
    </source>
</evidence>
<evidence type="ECO:0000259" key="3">
    <source>
        <dbReference type="Pfam" id="PF12660"/>
    </source>
</evidence>
<dbReference type="Pfam" id="PF12660">
    <property type="entry name" value="zf-TFIIIC"/>
    <property type="match status" value="1"/>
</dbReference>
<feature type="region of interest" description="Disordered" evidence="1">
    <location>
        <begin position="205"/>
        <end position="226"/>
    </location>
</feature>
<dbReference type="InterPro" id="IPR024761">
    <property type="entry name" value="TFIIIC_delta_N"/>
</dbReference>
<evidence type="ECO:0000259" key="2">
    <source>
        <dbReference type="Pfam" id="PF12657"/>
    </source>
</evidence>
<feature type="domain" description="Transcription factor IIIC putative zinc-finger" evidence="3">
    <location>
        <begin position="699"/>
        <end position="789"/>
    </location>
</feature>
<dbReference type="InterPro" id="IPR024764">
    <property type="entry name" value="TFIIIC_Znf"/>
</dbReference>
<reference evidence="4 5" key="1">
    <citation type="journal article" date="2024" name="IMA Fungus">
        <title>IMA Genome - F19 : A genome assembly and annotation guide to empower mycologists, including annotated draft genome sequences of Ceratocystis pirilliformis, Diaporthe australafricana, Fusarium ophioides, Paecilomyces lecythidis, and Sporothrix stenoceras.</title>
        <authorList>
            <person name="Aylward J."/>
            <person name="Wilson A.M."/>
            <person name="Visagie C.M."/>
            <person name="Spraker J."/>
            <person name="Barnes I."/>
            <person name="Buitendag C."/>
            <person name="Ceriani C."/>
            <person name="Del Mar Angel L."/>
            <person name="du Plessis D."/>
            <person name="Fuchs T."/>
            <person name="Gasser K."/>
            <person name="Kramer D."/>
            <person name="Li W."/>
            <person name="Munsamy K."/>
            <person name="Piso A."/>
            <person name="Price J.L."/>
            <person name="Sonnekus B."/>
            <person name="Thomas C."/>
            <person name="van der Nest A."/>
            <person name="van Dijk A."/>
            <person name="van Heerden A."/>
            <person name="van Vuuren N."/>
            <person name="Yilmaz N."/>
            <person name="Duong T.A."/>
            <person name="van der Merwe N.A."/>
            <person name="Wingfield M.J."/>
            <person name="Wingfield B.D."/>
        </authorList>
    </citation>
    <scope>NUCLEOTIDE SEQUENCE [LARGE SCALE GENOMIC DNA]</scope>
    <source>
        <strain evidence="4 5">CMW 5346</strain>
    </source>
</reference>
<dbReference type="Proteomes" id="UP001583186">
    <property type="component" value="Unassembled WGS sequence"/>
</dbReference>
<name>A0ABR3YL27_9PEZI</name>
<accession>A0ABR3YL27</accession>